<dbReference type="PRINTS" id="PR00502">
    <property type="entry name" value="NUDIXFAMILY"/>
</dbReference>
<name>H5XK10_9PSEU</name>
<dbReference type="InterPro" id="IPR047127">
    <property type="entry name" value="MutT-like"/>
</dbReference>
<evidence type="ECO:0000256" key="11">
    <source>
        <dbReference type="ARBA" id="ARBA00038905"/>
    </source>
</evidence>
<evidence type="ECO:0000313" key="13">
    <source>
        <dbReference type="EMBL" id="EHR62965.1"/>
    </source>
</evidence>
<dbReference type="EC" id="3.6.1.55" evidence="11"/>
<dbReference type="PANTHER" id="PTHR47707">
    <property type="entry name" value="8-OXO-DGTP DIPHOSPHATASE"/>
    <property type="match status" value="1"/>
</dbReference>
<protein>
    <recommendedName>
        <fullName evidence="11">8-oxo-dGTP diphosphatase</fullName>
        <ecNumber evidence="11">3.6.1.55</ecNumber>
    </recommendedName>
</protein>
<dbReference type="GO" id="GO:0006260">
    <property type="term" value="P:DNA replication"/>
    <property type="evidence" value="ECO:0007669"/>
    <property type="project" value="UniProtKB-KW"/>
</dbReference>
<keyword evidence="4" id="KW-0235">DNA replication</keyword>
<evidence type="ECO:0000256" key="4">
    <source>
        <dbReference type="ARBA" id="ARBA00022705"/>
    </source>
</evidence>
<dbReference type="HOGENOM" id="CLU_037162_19_0_11"/>
<evidence type="ECO:0000256" key="5">
    <source>
        <dbReference type="ARBA" id="ARBA00022723"/>
    </source>
</evidence>
<evidence type="ECO:0000256" key="3">
    <source>
        <dbReference type="ARBA" id="ARBA00022457"/>
    </source>
</evidence>
<accession>H5XK10</accession>
<dbReference type="AlphaFoldDB" id="H5XK10"/>
<reference evidence="13 14" key="1">
    <citation type="submission" date="2011-11" db="EMBL/GenBank/DDBJ databases">
        <title>The Noncontiguous Finished sequence of Saccharomonospora cyanea NA-134.</title>
        <authorList>
            <consortium name="US DOE Joint Genome Institute"/>
            <person name="Lucas S."/>
            <person name="Han J."/>
            <person name="Lapidus A."/>
            <person name="Cheng J.-F."/>
            <person name="Goodwin L."/>
            <person name="Pitluck S."/>
            <person name="Peters L."/>
            <person name="Ovchinnikova G."/>
            <person name="Lu M."/>
            <person name="Detter J.C."/>
            <person name="Han C."/>
            <person name="Tapia R."/>
            <person name="Land M."/>
            <person name="Hauser L."/>
            <person name="Kyrpides N."/>
            <person name="Ivanova N."/>
            <person name="Pagani I."/>
            <person name="Brambilla E.-M."/>
            <person name="Klenk H.-P."/>
            <person name="Woyke T."/>
        </authorList>
    </citation>
    <scope>NUCLEOTIDE SEQUENCE [LARGE SCALE GENOMIC DNA]</scope>
    <source>
        <strain evidence="13 14">NA-134</strain>
    </source>
</reference>
<keyword evidence="6" id="KW-0227">DNA damage</keyword>
<dbReference type="PANTHER" id="PTHR47707:SF1">
    <property type="entry name" value="NUDIX HYDROLASE FAMILY PROTEIN"/>
    <property type="match status" value="1"/>
</dbReference>
<sequence>MATVVVGAAVVRDGCLLVQQRAFPVEVAGRWELPGGRVEPGESDVDAVRRECVEELGVDVVVGGRVGADVPLPNGMVLRVYSATLRETGAEPRAVEHRALRWVSAAEVSELDWLPADRALVPALLALV</sequence>
<keyword evidence="5" id="KW-0479">Metal-binding</keyword>
<dbReference type="PROSITE" id="PS51462">
    <property type="entry name" value="NUDIX"/>
    <property type="match status" value="1"/>
</dbReference>
<evidence type="ECO:0000256" key="9">
    <source>
        <dbReference type="ARBA" id="ARBA00023204"/>
    </source>
</evidence>
<gene>
    <name evidence="13" type="ORF">SaccyDRAFT_4144</name>
</gene>
<dbReference type="GO" id="GO:0044716">
    <property type="term" value="F:8-oxo-GDP phosphatase activity"/>
    <property type="evidence" value="ECO:0007669"/>
    <property type="project" value="TreeGrafter"/>
</dbReference>
<dbReference type="InterPro" id="IPR015797">
    <property type="entry name" value="NUDIX_hydrolase-like_dom_sf"/>
</dbReference>
<comment type="catalytic activity">
    <reaction evidence="10">
        <text>8-oxo-dGTP + H2O = 8-oxo-dGMP + diphosphate + H(+)</text>
        <dbReference type="Rhea" id="RHEA:31575"/>
        <dbReference type="ChEBI" id="CHEBI:15377"/>
        <dbReference type="ChEBI" id="CHEBI:15378"/>
        <dbReference type="ChEBI" id="CHEBI:33019"/>
        <dbReference type="ChEBI" id="CHEBI:63224"/>
        <dbReference type="ChEBI" id="CHEBI:77896"/>
        <dbReference type="EC" id="3.6.1.55"/>
    </reaction>
</comment>
<keyword evidence="9" id="KW-0234">DNA repair</keyword>
<dbReference type="eggNOG" id="COG0494">
    <property type="taxonomic scope" value="Bacteria"/>
</dbReference>
<comment type="cofactor">
    <cofactor evidence="1">
        <name>Mg(2+)</name>
        <dbReference type="ChEBI" id="CHEBI:18420"/>
    </cofactor>
</comment>
<evidence type="ECO:0000256" key="1">
    <source>
        <dbReference type="ARBA" id="ARBA00001946"/>
    </source>
</evidence>
<evidence type="ECO:0000259" key="12">
    <source>
        <dbReference type="PROSITE" id="PS51462"/>
    </source>
</evidence>
<evidence type="ECO:0000256" key="2">
    <source>
        <dbReference type="ARBA" id="ARBA00005582"/>
    </source>
</evidence>
<evidence type="ECO:0000256" key="8">
    <source>
        <dbReference type="ARBA" id="ARBA00022842"/>
    </source>
</evidence>
<dbReference type="GO" id="GO:0046872">
    <property type="term" value="F:metal ion binding"/>
    <property type="evidence" value="ECO:0007669"/>
    <property type="project" value="UniProtKB-KW"/>
</dbReference>
<dbReference type="GO" id="GO:0035539">
    <property type="term" value="F:8-oxo-7,8-dihydrodeoxyguanosine triphosphate pyrophosphatase activity"/>
    <property type="evidence" value="ECO:0007669"/>
    <property type="project" value="UniProtKB-EC"/>
</dbReference>
<dbReference type="InterPro" id="IPR000086">
    <property type="entry name" value="NUDIX_hydrolase_dom"/>
</dbReference>
<keyword evidence="7" id="KW-0378">Hydrolase</keyword>
<evidence type="ECO:0000256" key="10">
    <source>
        <dbReference type="ARBA" id="ARBA00035861"/>
    </source>
</evidence>
<dbReference type="GO" id="GO:0044715">
    <property type="term" value="F:8-oxo-dGDP phosphatase activity"/>
    <property type="evidence" value="ECO:0007669"/>
    <property type="project" value="TreeGrafter"/>
</dbReference>
<keyword evidence="8" id="KW-0460">Magnesium</keyword>
<dbReference type="Proteomes" id="UP000002791">
    <property type="component" value="Chromosome"/>
</dbReference>
<evidence type="ECO:0000256" key="6">
    <source>
        <dbReference type="ARBA" id="ARBA00022763"/>
    </source>
</evidence>
<dbReference type="STRING" id="882082.SaccyDRAFT_4144"/>
<dbReference type="SUPFAM" id="SSF55811">
    <property type="entry name" value="Nudix"/>
    <property type="match status" value="1"/>
</dbReference>
<evidence type="ECO:0000256" key="7">
    <source>
        <dbReference type="ARBA" id="ARBA00022801"/>
    </source>
</evidence>
<dbReference type="InterPro" id="IPR020476">
    <property type="entry name" value="Nudix_hydrolase"/>
</dbReference>
<proteinExistence type="inferred from homology"/>
<feature type="domain" description="Nudix hydrolase" evidence="12">
    <location>
        <begin position="1"/>
        <end position="126"/>
    </location>
</feature>
<dbReference type="GO" id="GO:0006281">
    <property type="term" value="P:DNA repair"/>
    <property type="evidence" value="ECO:0007669"/>
    <property type="project" value="UniProtKB-KW"/>
</dbReference>
<evidence type="ECO:0000313" key="14">
    <source>
        <dbReference type="Proteomes" id="UP000002791"/>
    </source>
</evidence>
<keyword evidence="3" id="KW-0515">Mutator protein</keyword>
<dbReference type="Gene3D" id="3.90.79.10">
    <property type="entry name" value="Nucleoside Triphosphate Pyrophosphohydrolase"/>
    <property type="match status" value="1"/>
</dbReference>
<dbReference type="EMBL" id="CM001440">
    <property type="protein sequence ID" value="EHR62965.1"/>
    <property type="molecule type" value="Genomic_DNA"/>
</dbReference>
<comment type="similarity">
    <text evidence="2">Belongs to the Nudix hydrolase family.</text>
</comment>
<organism evidence="13 14">
    <name type="scientific">Saccharomonospora cyanea NA-134</name>
    <dbReference type="NCBI Taxonomy" id="882082"/>
    <lineage>
        <taxon>Bacteria</taxon>
        <taxon>Bacillati</taxon>
        <taxon>Actinomycetota</taxon>
        <taxon>Actinomycetes</taxon>
        <taxon>Pseudonocardiales</taxon>
        <taxon>Pseudonocardiaceae</taxon>
        <taxon>Saccharomonospora</taxon>
    </lineage>
</organism>
<dbReference type="Pfam" id="PF00293">
    <property type="entry name" value="NUDIX"/>
    <property type="match status" value="1"/>
</dbReference>
<dbReference type="GO" id="GO:0008413">
    <property type="term" value="F:8-oxo-7,8-dihydroguanosine triphosphate pyrophosphatase activity"/>
    <property type="evidence" value="ECO:0007669"/>
    <property type="project" value="TreeGrafter"/>
</dbReference>
<keyword evidence="14" id="KW-1185">Reference proteome</keyword>